<dbReference type="Proteomes" id="UP000612362">
    <property type="component" value="Unassembled WGS sequence"/>
</dbReference>
<keyword evidence="1" id="KW-0812">Transmembrane</keyword>
<comment type="caution">
    <text evidence="2">The sequence shown here is derived from an EMBL/GenBank/DDBJ whole genome shotgun (WGS) entry which is preliminary data.</text>
</comment>
<sequence>MMIWLLIACIGLATFAVRISFVLGLGKVEVSPLVLRILRLVPIAVLTAIILPQLVLPTGSIDFSTGNPRWIAGILAALIAWWTRNVFLTIAAGMVALWLLQWLL</sequence>
<dbReference type="InterPro" id="IPR008407">
    <property type="entry name" value="Brnchd-chn_aa_trnsp_AzlD"/>
</dbReference>
<dbReference type="AlphaFoldDB" id="A0A8J3HZS1"/>
<evidence type="ECO:0000313" key="3">
    <source>
        <dbReference type="Proteomes" id="UP000612362"/>
    </source>
</evidence>
<dbReference type="Pfam" id="PF05437">
    <property type="entry name" value="AzlD"/>
    <property type="match status" value="1"/>
</dbReference>
<keyword evidence="3" id="KW-1185">Reference proteome</keyword>
<feature type="transmembrane region" description="Helical" evidence="1">
    <location>
        <begin position="40"/>
        <end position="58"/>
    </location>
</feature>
<name>A0A8J3HZS1_9CHLR</name>
<feature type="transmembrane region" description="Helical" evidence="1">
    <location>
        <begin position="70"/>
        <end position="100"/>
    </location>
</feature>
<organism evidence="2 3">
    <name type="scientific">Ktedonospora formicarum</name>
    <dbReference type="NCBI Taxonomy" id="2778364"/>
    <lineage>
        <taxon>Bacteria</taxon>
        <taxon>Bacillati</taxon>
        <taxon>Chloroflexota</taxon>
        <taxon>Ktedonobacteria</taxon>
        <taxon>Ktedonobacterales</taxon>
        <taxon>Ktedonobacteraceae</taxon>
        <taxon>Ktedonospora</taxon>
    </lineage>
</organism>
<reference evidence="2" key="1">
    <citation type="submission" date="2020-10" db="EMBL/GenBank/DDBJ databases">
        <title>Taxonomic study of unclassified bacteria belonging to the class Ktedonobacteria.</title>
        <authorList>
            <person name="Yabe S."/>
            <person name="Wang C.M."/>
            <person name="Zheng Y."/>
            <person name="Sakai Y."/>
            <person name="Cavaletti L."/>
            <person name="Monciardini P."/>
            <person name="Donadio S."/>
        </authorList>
    </citation>
    <scope>NUCLEOTIDE SEQUENCE</scope>
    <source>
        <strain evidence="2">SOSP1-1</strain>
    </source>
</reference>
<gene>
    <name evidence="2" type="ORF">KSX_43390</name>
</gene>
<protein>
    <submittedName>
        <fullName evidence="2">Uncharacterized protein</fullName>
    </submittedName>
</protein>
<evidence type="ECO:0000313" key="2">
    <source>
        <dbReference type="EMBL" id="GHO46176.1"/>
    </source>
</evidence>
<evidence type="ECO:0000256" key="1">
    <source>
        <dbReference type="SAM" id="Phobius"/>
    </source>
</evidence>
<keyword evidence="1" id="KW-0472">Membrane</keyword>
<dbReference type="EMBL" id="BNJF01000002">
    <property type="protein sequence ID" value="GHO46176.1"/>
    <property type="molecule type" value="Genomic_DNA"/>
</dbReference>
<dbReference type="RefSeq" id="WP_220195570.1">
    <property type="nucleotide sequence ID" value="NZ_BNJF01000002.1"/>
</dbReference>
<keyword evidence="1" id="KW-1133">Transmembrane helix</keyword>
<accession>A0A8J3HZS1</accession>
<proteinExistence type="predicted"/>